<accession>A0A915INL2</accession>
<proteinExistence type="predicted"/>
<dbReference type="CDD" id="cd00037">
    <property type="entry name" value="CLECT"/>
    <property type="match status" value="2"/>
</dbReference>
<dbReference type="WBParaSite" id="nRc.2.0.1.t15572-RA">
    <property type="protein sequence ID" value="nRc.2.0.1.t15572-RA"/>
    <property type="gene ID" value="nRc.2.0.1.g15572"/>
</dbReference>
<evidence type="ECO:0000313" key="5">
    <source>
        <dbReference type="WBParaSite" id="nRc.2.0.1.t15572-RA"/>
    </source>
</evidence>
<reference evidence="5" key="1">
    <citation type="submission" date="2022-11" db="UniProtKB">
        <authorList>
            <consortium name="WormBaseParasite"/>
        </authorList>
    </citation>
    <scope>IDENTIFICATION</scope>
</reference>
<dbReference type="PROSITE" id="PS50041">
    <property type="entry name" value="C_TYPE_LECTIN_2"/>
    <property type="match status" value="2"/>
</dbReference>
<organism evidence="4 5">
    <name type="scientific">Romanomermis culicivorax</name>
    <name type="common">Nematode worm</name>
    <dbReference type="NCBI Taxonomy" id="13658"/>
    <lineage>
        <taxon>Eukaryota</taxon>
        <taxon>Metazoa</taxon>
        <taxon>Ecdysozoa</taxon>
        <taxon>Nematoda</taxon>
        <taxon>Enoplea</taxon>
        <taxon>Dorylaimia</taxon>
        <taxon>Mermithida</taxon>
        <taxon>Mermithoidea</taxon>
        <taxon>Mermithidae</taxon>
        <taxon>Romanomermis</taxon>
    </lineage>
</organism>
<dbReference type="Gene3D" id="3.10.100.10">
    <property type="entry name" value="Mannose-Binding Protein A, subunit A"/>
    <property type="match status" value="2"/>
</dbReference>
<evidence type="ECO:0000256" key="2">
    <source>
        <dbReference type="SAM" id="SignalP"/>
    </source>
</evidence>
<dbReference type="InterPro" id="IPR050111">
    <property type="entry name" value="C-type_lectin/snaclec_domain"/>
</dbReference>
<evidence type="ECO:0000313" key="4">
    <source>
        <dbReference type="Proteomes" id="UP000887565"/>
    </source>
</evidence>
<keyword evidence="1" id="KW-1015">Disulfide bond</keyword>
<dbReference type="InterPro" id="IPR016187">
    <property type="entry name" value="CTDL_fold"/>
</dbReference>
<keyword evidence="4" id="KW-1185">Reference proteome</keyword>
<feature type="domain" description="C-type lectin" evidence="3">
    <location>
        <begin position="109"/>
        <end position="226"/>
    </location>
</feature>
<sequence length="254" mass="27227">MAGNMIGGALVWLSAYQLQSAVGKWSWTNGVQLTDGWQTGQPNGTSTENCLGYNLGAMDMGWSDFPCSTMMSFGCQIEDPTVTTPTINNVDKEVGTTAATCPGTDWTLAGNNCYKVLGMKDYTSALSGCSSTNSQAKLPIFHNLADFEKFIRYIGLNVPAADHVNIFIGAQVGSDGKTYTFTDGSWDFSNWFTAQPTGGTCVTMNDLNGYGWNSSDCTQQAMAICQMPGPTTGTAVGGHEVLFSKCTILKKFHK</sequence>
<feature type="domain" description="C-type lectin" evidence="3">
    <location>
        <begin position="11"/>
        <end position="76"/>
    </location>
</feature>
<name>A0A915INL2_ROMCU</name>
<dbReference type="InterPro" id="IPR001304">
    <property type="entry name" value="C-type_lectin-like"/>
</dbReference>
<evidence type="ECO:0000256" key="1">
    <source>
        <dbReference type="ARBA" id="ARBA00023157"/>
    </source>
</evidence>
<evidence type="ECO:0000259" key="3">
    <source>
        <dbReference type="PROSITE" id="PS50041"/>
    </source>
</evidence>
<dbReference type="SMART" id="SM00034">
    <property type="entry name" value="CLECT"/>
    <property type="match status" value="1"/>
</dbReference>
<dbReference type="PANTHER" id="PTHR22803">
    <property type="entry name" value="MANNOSE, PHOSPHOLIPASE, LECTIN RECEPTOR RELATED"/>
    <property type="match status" value="1"/>
</dbReference>
<feature type="signal peptide" evidence="2">
    <location>
        <begin position="1"/>
        <end position="23"/>
    </location>
</feature>
<dbReference type="Proteomes" id="UP000887565">
    <property type="component" value="Unplaced"/>
</dbReference>
<dbReference type="InterPro" id="IPR018378">
    <property type="entry name" value="C-type_lectin_CS"/>
</dbReference>
<dbReference type="AlphaFoldDB" id="A0A915INL2"/>
<dbReference type="PROSITE" id="PS00615">
    <property type="entry name" value="C_TYPE_LECTIN_1"/>
    <property type="match status" value="1"/>
</dbReference>
<protein>
    <submittedName>
        <fullName evidence="5">C-type lectin domain-containing protein</fullName>
    </submittedName>
</protein>
<dbReference type="SUPFAM" id="SSF56436">
    <property type="entry name" value="C-type lectin-like"/>
    <property type="match status" value="2"/>
</dbReference>
<keyword evidence="2" id="KW-0732">Signal</keyword>
<dbReference type="InterPro" id="IPR016186">
    <property type="entry name" value="C-type_lectin-like/link_sf"/>
</dbReference>
<feature type="chain" id="PRO_5037127614" evidence="2">
    <location>
        <begin position="24"/>
        <end position="254"/>
    </location>
</feature>